<gene>
    <name evidence="2" type="ORF">C8Q69DRAFT_72150</name>
</gene>
<evidence type="ECO:0000313" key="3">
    <source>
        <dbReference type="Proteomes" id="UP000283841"/>
    </source>
</evidence>
<dbReference type="EMBL" id="RCNU01000011">
    <property type="protein sequence ID" value="RWQ92821.1"/>
    <property type="molecule type" value="Genomic_DNA"/>
</dbReference>
<protein>
    <submittedName>
        <fullName evidence="2">Uncharacterized protein</fullName>
    </submittedName>
</protein>
<accession>A0A443HLZ4</accession>
<proteinExistence type="predicted"/>
<dbReference type="AlphaFoldDB" id="A0A443HLZ4"/>
<reference evidence="2 3" key="1">
    <citation type="journal article" date="2018" name="Front. Microbiol.">
        <title>Genomic and genetic insights into a cosmopolitan fungus, Paecilomyces variotii (Eurotiales).</title>
        <authorList>
            <person name="Urquhart A.S."/>
            <person name="Mondo S.J."/>
            <person name="Makela M.R."/>
            <person name="Hane J.K."/>
            <person name="Wiebenga A."/>
            <person name="He G."/>
            <person name="Mihaltcheva S."/>
            <person name="Pangilinan J."/>
            <person name="Lipzen A."/>
            <person name="Barry K."/>
            <person name="de Vries R.P."/>
            <person name="Grigoriev I.V."/>
            <person name="Idnurm A."/>
        </authorList>
    </citation>
    <scope>NUCLEOTIDE SEQUENCE [LARGE SCALE GENOMIC DNA]</scope>
    <source>
        <strain evidence="2 3">CBS 101075</strain>
    </source>
</reference>
<keyword evidence="3" id="KW-1185">Reference proteome</keyword>
<evidence type="ECO:0000256" key="1">
    <source>
        <dbReference type="SAM" id="MobiDB-lite"/>
    </source>
</evidence>
<comment type="caution">
    <text evidence="2">The sequence shown here is derived from an EMBL/GenBank/DDBJ whole genome shotgun (WGS) entry which is preliminary data.</text>
</comment>
<name>A0A443HLZ4_BYSSP</name>
<feature type="region of interest" description="Disordered" evidence="1">
    <location>
        <begin position="1"/>
        <end position="43"/>
    </location>
</feature>
<organism evidence="2 3">
    <name type="scientific">Byssochlamys spectabilis</name>
    <name type="common">Paecilomyces variotii</name>
    <dbReference type="NCBI Taxonomy" id="264951"/>
    <lineage>
        <taxon>Eukaryota</taxon>
        <taxon>Fungi</taxon>
        <taxon>Dikarya</taxon>
        <taxon>Ascomycota</taxon>
        <taxon>Pezizomycotina</taxon>
        <taxon>Eurotiomycetes</taxon>
        <taxon>Eurotiomycetidae</taxon>
        <taxon>Eurotiales</taxon>
        <taxon>Thermoascaceae</taxon>
        <taxon>Paecilomyces</taxon>
    </lineage>
</organism>
<dbReference type="GeneID" id="39603234"/>
<feature type="region of interest" description="Disordered" evidence="1">
    <location>
        <begin position="74"/>
        <end position="97"/>
    </location>
</feature>
<dbReference type="RefSeq" id="XP_028482466.1">
    <property type="nucleotide sequence ID" value="XM_028633957.1"/>
</dbReference>
<feature type="compositionally biased region" description="Low complexity" evidence="1">
    <location>
        <begin position="17"/>
        <end position="35"/>
    </location>
</feature>
<dbReference type="STRING" id="264951.A0A443HLZ4"/>
<sequence length="239" mass="25643">MPTRQTMTSRYHHTARAHSVSSTSTATTVAAHNTTFNPPPEAVVPRAPAPIQHSAKSKMGPTSVRRNLFHHHLSRRPASTASAPPIEEGHEVTGRPHVTRTASTVELAGSSSLGAGPVDNGDIVVKDKNGGYRLDIPVLSPTMTGEDGDEVPMEGVEEGRPSGGSGGTGVSSVGDADISGREKEKIEASLVEMMYRNRSRQISGEPAEILNLIHQSLRNKVAALDDDNWMYEPEDERQI</sequence>
<feature type="region of interest" description="Disordered" evidence="1">
    <location>
        <begin position="154"/>
        <end position="181"/>
    </location>
</feature>
<dbReference type="Proteomes" id="UP000283841">
    <property type="component" value="Unassembled WGS sequence"/>
</dbReference>
<evidence type="ECO:0000313" key="2">
    <source>
        <dbReference type="EMBL" id="RWQ92821.1"/>
    </source>
</evidence>
<dbReference type="VEuPathDB" id="FungiDB:C8Q69DRAFT_72150"/>